<dbReference type="AlphaFoldDB" id="A0A166IN75"/>
<dbReference type="EMBL" id="LIIN01000003">
    <property type="protein sequence ID" value="KZX22656.1"/>
    <property type="molecule type" value="Genomic_DNA"/>
</dbReference>
<sequence length="59" mass="5957">MPDFVRAISSTVEPSRSVWSSAIGVKTATCASATLVESHSPPMPTSMTATSMGASAKAA</sequence>
<comment type="caution">
    <text evidence="2">The sequence shown here is derived from an EMBL/GenBank/DDBJ whole genome shotgun (WGS) entry which is preliminary data.</text>
</comment>
<evidence type="ECO:0000256" key="1">
    <source>
        <dbReference type="SAM" id="MobiDB-lite"/>
    </source>
</evidence>
<keyword evidence="3" id="KW-1185">Reference proteome</keyword>
<dbReference type="Proteomes" id="UP000076717">
    <property type="component" value="Unassembled WGS sequence"/>
</dbReference>
<name>A0A166IN75_9MICO</name>
<organism evidence="2 3">
    <name type="scientific">Rathayibacter tanaceti</name>
    <dbReference type="NCBI Taxonomy" id="1671680"/>
    <lineage>
        <taxon>Bacteria</taxon>
        <taxon>Bacillati</taxon>
        <taxon>Actinomycetota</taxon>
        <taxon>Actinomycetes</taxon>
        <taxon>Micrococcales</taxon>
        <taxon>Microbacteriaceae</taxon>
        <taxon>Rathayibacter</taxon>
    </lineage>
</organism>
<feature type="region of interest" description="Disordered" evidence="1">
    <location>
        <begin position="37"/>
        <end position="59"/>
    </location>
</feature>
<accession>A0A166IN75</accession>
<evidence type="ECO:0000313" key="3">
    <source>
        <dbReference type="Proteomes" id="UP000076717"/>
    </source>
</evidence>
<proteinExistence type="predicted"/>
<evidence type="ECO:0000313" key="2">
    <source>
        <dbReference type="EMBL" id="KZX22656.1"/>
    </source>
</evidence>
<protein>
    <submittedName>
        <fullName evidence="2">Uncharacterized protein</fullName>
    </submittedName>
</protein>
<gene>
    <name evidence="2" type="ORF">ACH61_00143</name>
</gene>
<reference evidence="2 3" key="1">
    <citation type="submission" date="2015-08" db="EMBL/GenBank/DDBJ databases">
        <title>Draft Genome Sequence of Rathayibacter sp. Strain VKM Ac-2596 Isolated from Leaf Gall Induced by Plant-Parasitic Nematodes.</title>
        <authorList>
            <person name="Vasilenko O.V."/>
            <person name="Starodumova I.P."/>
            <person name="Tarlachkov S.V."/>
            <person name="Dorofeeva L.V."/>
            <person name="Evtushenko L.I."/>
        </authorList>
    </citation>
    <scope>NUCLEOTIDE SEQUENCE [LARGE SCALE GENOMIC DNA]</scope>
    <source>
        <strain evidence="2 3">VKM Ac-2596</strain>
    </source>
</reference>